<evidence type="ECO:0000313" key="7">
    <source>
        <dbReference type="Proteomes" id="UP000058636"/>
    </source>
</evidence>
<protein>
    <submittedName>
        <fullName evidence="6">Threonyl/alanyl tRNA synthetase, SAD</fullName>
    </submittedName>
</protein>
<evidence type="ECO:0000313" key="6">
    <source>
        <dbReference type="EMBL" id="KUK22939.1"/>
    </source>
</evidence>
<dbReference type="InterPro" id="IPR018163">
    <property type="entry name" value="Thr/Ala-tRNA-synth_IIc_edit"/>
</dbReference>
<dbReference type="PROSITE" id="PS50860">
    <property type="entry name" value="AA_TRNA_LIGASE_II_ALA"/>
    <property type="match status" value="1"/>
</dbReference>
<sequence>MNINKIRVDEVVRDRDKIIAISRTSPFYPDGKGGQLGDRGKIGPANVLKVKEKDGYILHYLDTHLEPGEYEYKIDLVRRRDIACQHTAQHILSAAFLKVADLETVSFHMGERVSTIDLNAPFVLEDVLEEAEDLANEVVRSCERVEILEIEKEEAEKMNLRKLPNVEGKVRVVKIGDFDVTACGGFHVENTGEIGLIKIVNAEKVKKVLTRIYFVAGDRALKDYREKDKLLKSLSRVLTTSTKELLKRAENLLEEVKEKSAKLDKLSEKYAEILSKVAEPEKIGKYYLYHFSGTPEEMKYLPKFLADRKDTIVLLEHPDRVEIVSNWIDCRKIFEKLKEQLNIEGGSGQKRAVITANSTSRIVEKLREILKWF</sequence>
<dbReference type="Proteomes" id="UP000058636">
    <property type="component" value="Unassembled WGS sequence"/>
</dbReference>
<feature type="coiled-coil region" evidence="5">
    <location>
        <begin position="239"/>
        <end position="276"/>
    </location>
</feature>
<dbReference type="SUPFAM" id="SSF55186">
    <property type="entry name" value="ThrRS/AlaRS common domain"/>
    <property type="match status" value="1"/>
</dbReference>
<reference evidence="6 7" key="1">
    <citation type="journal article" date="2015" name="MBio">
        <title>Genome-Resolved Metagenomic Analysis Reveals Roles for Candidate Phyla and Other Microbial Community Members in Biogeochemical Transformations in Oil Reservoirs.</title>
        <authorList>
            <person name="Hu P."/>
            <person name="Tom L."/>
            <person name="Singh A."/>
            <person name="Thomas B.C."/>
            <person name="Baker B.J."/>
            <person name="Piceno Y.M."/>
            <person name="Andersen G.L."/>
            <person name="Banfield J.F."/>
        </authorList>
    </citation>
    <scope>NUCLEOTIDE SEQUENCE [LARGE SCALE GENOMIC DNA]</scope>
    <source>
        <strain evidence="6">46_26</strain>
    </source>
</reference>
<evidence type="ECO:0000256" key="2">
    <source>
        <dbReference type="ARBA" id="ARBA00004496"/>
    </source>
</evidence>
<dbReference type="PANTHER" id="PTHR43462:SF1">
    <property type="entry name" value="ALANYL-TRNA EDITING PROTEIN AARSD1"/>
    <property type="match status" value="1"/>
</dbReference>
<dbReference type="GO" id="GO:0004813">
    <property type="term" value="F:alanine-tRNA ligase activity"/>
    <property type="evidence" value="ECO:0007669"/>
    <property type="project" value="InterPro"/>
</dbReference>
<gene>
    <name evidence="6" type="ORF">XD57_0970</name>
</gene>
<dbReference type="PANTHER" id="PTHR43462">
    <property type="entry name" value="ALANYL-TRNA EDITING PROTEIN"/>
    <property type="match status" value="1"/>
</dbReference>
<comment type="cofactor">
    <cofactor evidence="1">
        <name>Zn(2+)</name>
        <dbReference type="ChEBI" id="CHEBI:29105"/>
    </cofactor>
</comment>
<evidence type="ECO:0000256" key="5">
    <source>
        <dbReference type="SAM" id="Coils"/>
    </source>
</evidence>
<dbReference type="InterPro" id="IPR009000">
    <property type="entry name" value="Transl_B-barrel_sf"/>
</dbReference>
<dbReference type="GO" id="GO:0002161">
    <property type="term" value="F:aminoacyl-tRNA deacylase activity"/>
    <property type="evidence" value="ECO:0007669"/>
    <property type="project" value="UniProtKB-ARBA"/>
</dbReference>
<keyword evidence="6" id="KW-0030">Aminoacyl-tRNA synthetase</keyword>
<dbReference type="SMART" id="SM00863">
    <property type="entry name" value="tRNA_SAD"/>
    <property type="match status" value="1"/>
</dbReference>
<dbReference type="Gene3D" id="3.30.980.10">
    <property type="entry name" value="Threonyl-trna Synthetase, Chain A, domain 2"/>
    <property type="match status" value="1"/>
</dbReference>
<keyword evidence="4" id="KW-0862">Zinc</keyword>
<dbReference type="GO" id="GO:0005524">
    <property type="term" value="F:ATP binding"/>
    <property type="evidence" value="ECO:0007669"/>
    <property type="project" value="InterPro"/>
</dbReference>
<dbReference type="AlphaFoldDB" id="A0A101EQR8"/>
<organism evidence="6 7">
    <name type="scientific">Thermotoga petrophila</name>
    <dbReference type="NCBI Taxonomy" id="93929"/>
    <lineage>
        <taxon>Bacteria</taxon>
        <taxon>Thermotogati</taxon>
        <taxon>Thermotogota</taxon>
        <taxon>Thermotogae</taxon>
        <taxon>Thermotogales</taxon>
        <taxon>Thermotogaceae</taxon>
        <taxon>Thermotoga</taxon>
    </lineage>
</organism>
<accession>A0A101EQR8</accession>
<dbReference type="InterPro" id="IPR012947">
    <property type="entry name" value="tRNA_SAD"/>
</dbReference>
<dbReference type="PATRIC" id="fig|93930.3.peg.1825"/>
<dbReference type="GO" id="GO:0003676">
    <property type="term" value="F:nucleic acid binding"/>
    <property type="evidence" value="ECO:0007669"/>
    <property type="project" value="InterPro"/>
</dbReference>
<dbReference type="GO" id="GO:0046872">
    <property type="term" value="F:metal ion binding"/>
    <property type="evidence" value="ECO:0007669"/>
    <property type="project" value="UniProtKB-KW"/>
</dbReference>
<dbReference type="Gene3D" id="6.10.250.550">
    <property type="match status" value="1"/>
</dbReference>
<keyword evidence="3" id="KW-0479">Metal-binding</keyword>
<dbReference type="GO" id="GO:0005737">
    <property type="term" value="C:cytoplasm"/>
    <property type="evidence" value="ECO:0007669"/>
    <property type="project" value="UniProtKB-SubCell"/>
</dbReference>
<evidence type="ECO:0000256" key="4">
    <source>
        <dbReference type="ARBA" id="ARBA00022833"/>
    </source>
</evidence>
<dbReference type="SUPFAM" id="SSF50447">
    <property type="entry name" value="Translation proteins"/>
    <property type="match status" value="1"/>
</dbReference>
<evidence type="ECO:0000256" key="1">
    <source>
        <dbReference type="ARBA" id="ARBA00001947"/>
    </source>
</evidence>
<dbReference type="InterPro" id="IPR051335">
    <property type="entry name" value="Alanyl-tRNA_Editing_Enzymes"/>
</dbReference>
<dbReference type="Gene3D" id="2.40.30.130">
    <property type="match status" value="1"/>
</dbReference>
<comment type="subcellular location">
    <subcellularLocation>
        <location evidence="2">Cytoplasm</location>
    </subcellularLocation>
</comment>
<name>A0A101EQR8_9THEM</name>
<proteinExistence type="predicted"/>
<evidence type="ECO:0000256" key="3">
    <source>
        <dbReference type="ARBA" id="ARBA00022723"/>
    </source>
</evidence>
<keyword evidence="6" id="KW-0436">Ligase</keyword>
<dbReference type="GO" id="GO:0006419">
    <property type="term" value="P:alanyl-tRNA aminoacylation"/>
    <property type="evidence" value="ECO:0007669"/>
    <property type="project" value="InterPro"/>
</dbReference>
<keyword evidence="5" id="KW-0175">Coiled coil</keyword>
<dbReference type="Pfam" id="PF07973">
    <property type="entry name" value="tRNA_SAD"/>
    <property type="match status" value="1"/>
</dbReference>
<dbReference type="InterPro" id="IPR018165">
    <property type="entry name" value="Ala-tRNA-synth_IIc_core"/>
</dbReference>
<dbReference type="EMBL" id="LGFG01000073">
    <property type="protein sequence ID" value="KUK22939.1"/>
    <property type="molecule type" value="Genomic_DNA"/>
</dbReference>
<comment type="caution">
    <text evidence="6">The sequence shown here is derived from an EMBL/GenBank/DDBJ whole genome shotgun (WGS) entry which is preliminary data.</text>
</comment>